<keyword evidence="2" id="KW-1185">Reference proteome</keyword>
<name>A0AAV2YP96_9STRA</name>
<dbReference type="Proteomes" id="UP001146120">
    <property type="component" value="Unassembled WGS sequence"/>
</dbReference>
<gene>
    <name evidence="1" type="ORF">N0F65_009867</name>
</gene>
<comment type="caution">
    <text evidence="1">The sequence shown here is derived from an EMBL/GenBank/DDBJ whole genome shotgun (WGS) entry which is preliminary data.</text>
</comment>
<dbReference type="AlphaFoldDB" id="A0AAV2YP96"/>
<evidence type="ECO:0000313" key="2">
    <source>
        <dbReference type="Proteomes" id="UP001146120"/>
    </source>
</evidence>
<sequence>MGEEETPVLVYRAAKQFHSVDMYTLANALWHVKASRLKKAFPEILVAEVVCALSPYARIVRQIDRLHDRQAHESLWIEYIFDRGHFVAIGRRQLKSFRQYQSSTATLECHGVILRPLLTPLPDGCFQIGCSVQRIMSINPRNKDVPDMQRHFVDDLPRHILEWEEAFVHDAEPNLLNFFPTSPFATPSIG</sequence>
<protein>
    <submittedName>
        <fullName evidence="1">Uncharacterized protein</fullName>
    </submittedName>
</protein>
<reference evidence="1" key="1">
    <citation type="submission" date="2022-11" db="EMBL/GenBank/DDBJ databases">
        <authorList>
            <person name="Morgan W.R."/>
            <person name="Tartar A."/>
        </authorList>
    </citation>
    <scope>NUCLEOTIDE SEQUENCE</scope>
    <source>
        <strain evidence="1">ARSEF 373</strain>
    </source>
</reference>
<evidence type="ECO:0000313" key="1">
    <source>
        <dbReference type="EMBL" id="DAZ95158.1"/>
    </source>
</evidence>
<accession>A0AAV2YP96</accession>
<dbReference type="EMBL" id="DAKRPA010000216">
    <property type="protein sequence ID" value="DAZ95158.1"/>
    <property type="molecule type" value="Genomic_DNA"/>
</dbReference>
<organism evidence="1 2">
    <name type="scientific">Lagenidium giganteum</name>
    <dbReference type="NCBI Taxonomy" id="4803"/>
    <lineage>
        <taxon>Eukaryota</taxon>
        <taxon>Sar</taxon>
        <taxon>Stramenopiles</taxon>
        <taxon>Oomycota</taxon>
        <taxon>Peronosporomycetes</taxon>
        <taxon>Pythiales</taxon>
        <taxon>Pythiaceae</taxon>
    </lineage>
</organism>
<reference evidence="1" key="2">
    <citation type="journal article" date="2023" name="Microbiol Resour">
        <title>Decontamination and Annotation of the Draft Genome Sequence of the Oomycete Lagenidium giganteum ARSEF 373.</title>
        <authorList>
            <person name="Morgan W.R."/>
            <person name="Tartar A."/>
        </authorList>
    </citation>
    <scope>NUCLEOTIDE SEQUENCE</scope>
    <source>
        <strain evidence="1">ARSEF 373</strain>
    </source>
</reference>
<proteinExistence type="predicted"/>